<evidence type="ECO:0000313" key="6">
    <source>
        <dbReference type="EMBL" id="OUB63547.1"/>
    </source>
</evidence>
<dbReference type="InterPro" id="IPR015854">
    <property type="entry name" value="ABC_transpr_LolD-like"/>
</dbReference>
<keyword evidence="4 6" id="KW-0067">ATP-binding</keyword>
<dbReference type="PANTHER" id="PTHR24220:SF86">
    <property type="entry name" value="ABC TRANSPORTER ABCH.1"/>
    <property type="match status" value="1"/>
</dbReference>
<protein>
    <submittedName>
        <fullName evidence="6">Peptide ABC transporter ATP-binding protein</fullName>
    </submittedName>
</protein>
<evidence type="ECO:0000256" key="3">
    <source>
        <dbReference type="ARBA" id="ARBA00022741"/>
    </source>
</evidence>
<comment type="similarity">
    <text evidence="1">Belongs to the ABC transporter superfamily.</text>
</comment>
<dbReference type="GO" id="GO:0005524">
    <property type="term" value="F:ATP binding"/>
    <property type="evidence" value="ECO:0007669"/>
    <property type="project" value="UniProtKB-KW"/>
</dbReference>
<dbReference type="InterPro" id="IPR003439">
    <property type="entry name" value="ABC_transporter-like_ATP-bd"/>
</dbReference>
<keyword evidence="3" id="KW-0547">Nucleotide-binding</keyword>
<dbReference type="PROSITE" id="PS00211">
    <property type="entry name" value="ABC_TRANSPORTER_1"/>
    <property type="match status" value="1"/>
</dbReference>
<evidence type="ECO:0000256" key="4">
    <source>
        <dbReference type="ARBA" id="ARBA00022840"/>
    </source>
</evidence>
<dbReference type="SUPFAM" id="SSF52540">
    <property type="entry name" value="P-loop containing nucleoside triphosphate hydrolases"/>
    <property type="match status" value="1"/>
</dbReference>
<reference evidence="6 7" key="1">
    <citation type="submission" date="2016-10" db="EMBL/GenBank/DDBJ databases">
        <title>Comparative genomics of Bacillus thuringiensis reveals a path to pathogens against multiple invertebrate hosts.</title>
        <authorList>
            <person name="Zheng J."/>
            <person name="Gao Q."/>
            <person name="Liu H."/>
            <person name="Peng D."/>
            <person name="Ruan L."/>
            <person name="Sun M."/>
        </authorList>
    </citation>
    <scope>NUCLEOTIDE SEQUENCE [LARGE SCALE GENOMIC DNA]</scope>
    <source>
        <strain evidence="6">BGSC 4CF1</strain>
    </source>
</reference>
<name>A0A9X6QXW3_BACTJ</name>
<dbReference type="SMART" id="SM00382">
    <property type="entry name" value="AAA"/>
    <property type="match status" value="1"/>
</dbReference>
<dbReference type="PANTHER" id="PTHR24220">
    <property type="entry name" value="IMPORT ATP-BINDING PROTEIN"/>
    <property type="match status" value="1"/>
</dbReference>
<dbReference type="Gene3D" id="3.40.50.300">
    <property type="entry name" value="P-loop containing nucleotide triphosphate hydrolases"/>
    <property type="match status" value="1"/>
</dbReference>
<gene>
    <name evidence="6" type="ORF">BK750_20185</name>
</gene>
<evidence type="ECO:0000313" key="7">
    <source>
        <dbReference type="Proteomes" id="UP000194853"/>
    </source>
</evidence>
<dbReference type="FunFam" id="3.40.50.300:FF:000032">
    <property type="entry name" value="Export ABC transporter ATP-binding protein"/>
    <property type="match status" value="1"/>
</dbReference>
<dbReference type="Proteomes" id="UP000194853">
    <property type="component" value="Unassembled WGS sequence"/>
</dbReference>
<evidence type="ECO:0000259" key="5">
    <source>
        <dbReference type="PROSITE" id="PS50893"/>
    </source>
</evidence>
<feature type="domain" description="ABC transporter" evidence="5">
    <location>
        <begin position="2"/>
        <end position="222"/>
    </location>
</feature>
<dbReference type="CDD" id="cd03255">
    <property type="entry name" value="ABC_MJ0796_LolCDE_FtsE"/>
    <property type="match status" value="1"/>
</dbReference>
<dbReference type="InterPro" id="IPR027417">
    <property type="entry name" value="P-loop_NTPase"/>
</dbReference>
<organism evidence="6 7">
    <name type="scientific">Bacillus thuringiensis subsp. jegathesan</name>
    <dbReference type="NCBI Taxonomy" id="56955"/>
    <lineage>
        <taxon>Bacteria</taxon>
        <taxon>Bacillati</taxon>
        <taxon>Bacillota</taxon>
        <taxon>Bacilli</taxon>
        <taxon>Bacillales</taxon>
        <taxon>Bacillaceae</taxon>
        <taxon>Bacillus</taxon>
        <taxon>Bacillus cereus group</taxon>
    </lineage>
</organism>
<accession>A0A9X6QXW3</accession>
<proteinExistence type="inferred from homology"/>
<comment type="caution">
    <text evidence="6">The sequence shown here is derived from an EMBL/GenBank/DDBJ whole genome shotgun (WGS) entry which is preliminary data.</text>
</comment>
<dbReference type="PROSITE" id="PS50893">
    <property type="entry name" value="ABC_TRANSPORTER_2"/>
    <property type="match status" value="1"/>
</dbReference>
<keyword evidence="2" id="KW-0813">Transport</keyword>
<evidence type="ECO:0000256" key="1">
    <source>
        <dbReference type="ARBA" id="ARBA00005417"/>
    </source>
</evidence>
<dbReference type="EMBL" id="MOOS01000150">
    <property type="protein sequence ID" value="OUB63547.1"/>
    <property type="molecule type" value="Genomic_DNA"/>
</dbReference>
<dbReference type="GO" id="GO:0005886">
    <property type="term" value="C:plasma membrane"/>
    <property type="evidence" value="ECO:0007669"/>
    <property type="project" value="TreeGrafter"/>
</dbReference>
<evidence type="ECO:0000256" key="2">
    <source>
        <dbReference type="ARBA" id="ARBA00022448"/>
    </source>
</evidence>
<dbReference type="Pfam" id="PF00005">
    <property type="entry name" value="ABC_tran"/>
    <property type="match status" value="1"/>
</dbReference>
<dbReference type="GO" id="GO:0022857">
    <property type="term" value="F:transmembrane transporter activity"/>
    <property type="evidence" value="ECO:0007669"/>
    <property type="project" value="TreeGrafter"/>
</dbReference>
<sequence length="222" mass="24956">MIKLEKIQKNYSTGNRTENVLKEINLTIEKGEMLAITGRSGTGKSTLLHILGGMELPTNGKYYFSGKEVASFNYKELASWRKENIGFILQNYVLIEEKNIFDNVALPLLYAKKSKGEIKSKVFSLLEQLGLEDKAYQYPHELSGGQAQRVAIARALVNDPELILADEPTGSLDTETEKNILNIFKKINDEGKTFILVTHDETVSSMCNRTVKIIDGYISEKM</sequence>
<dbReference type="InterPro" id="IPR003593">
    <property type="entry name" value="AAA+_ATPase"/>
</dbReference>
<dbReference type="AlphaFoldDB" id="A0A9X6QXW3"/>
<dbReference type="RefSeq" id="WP_086404385.1">
    <property type="nucleotide sequence ID" value="NZ_MOOS01000150.1"/>
</dbReference>
<dbReference type="InterPro" id="IPR017871">
    <property type="entry name" value="ABC_transporter-like_CS"/>
</dbReference>
<dbReference type="InterPro" id="IPR017911">
    <property type="entry name" value="MacB-like_ATP-bd"/>
</dbReference>
<dbReference type="GO" id="GO:0016887">
    <property type="term" value="F:ATP hydrolysis activity"/>
    <property type="evidence" value="ECO:0007669"/>
    <property type="project" value="InterPro"/>
</dbReference>
<dbReference type="GO" id="GO:0098796">
    <property type="term" value="C:membrane protein complex"/>
    <property type="evidence" value="ECO:0007669"/>
    <property type="project" value="UniProtKB-ARBA"/>
</dbReference>